<evidence type="ECO:0000256" key="3">
    <source>
        <dbReference type="SAM" id="MobiDB-lite"/>
    </source>
</evidence>
<reference evidence="7 8" key="1">
    <citation type="journal article" date="2003" name="PLoS Biol.">
        <title>The genome sequence of Caenorhabditis briggsae: a platform for comparative genomics.</title>
        <authorList>
            <person name="Stein L.D."/>
            <person name="Bao Z."/>
            <person name="Blasiar D."/>
            <person name="Blumenthal T."/>
            <person name="Brent M.R."/>
            <person name="Chen N."/>
            <person name="Chinwalla A."/>
            <person name="Clarke L."/>
            <person name="Clee C."/>
            <person name="Coghlan A."/>
            <person name="Coulson A."/>
            <person name="D'Eustachio P."/>
            <person name="Fitch D.H."/>
            <person name="Fulton L.A."/>
            <person name="Fulton R.E."/>
            <person name="Griffiths-Jones S."/>
            <person name="Harris T.W."/>
            <person name="Hillier L.W."/>
            <person name="Kamath R."/>
            <person name="Kuwabara P.E."/>
            <person name="Mardis E.R."/>
            <person name="Marra M.A."/>
            <person name="Miner T.L."/>
            <person name="Minx P."/>
            <person name="Mullikin J.C."/>
            <person name="Plumb R.W."/>
            <person name="Rogers J."/>
            <person name="Schein J.E."/>
            <person name="Sohrmann M."/>
            <person name="Spieth J."/>
            <person name="Stajich J.E."/>
            <person name="Wei C."/>
            <person name="Willey D."/>
            <person name="Wilson R.K."/>
            <person name="Durbin R."/>
            <person name="Waterston R.H."/>
        </authorList>
    </citation>
    <scope>NUCLEOTIDE SEQUENCE [LARGE SCALE GENOMIC DNA]</scope>
    <source>
        <strain evidence="7 8">AF16</strain>
    </source>
</reference>
<keyword evidence="1" id="KW-1015">Disulfide bond</keyword>
<dbReference type="Gene3D" id="2.60.120.290">
    <property type="entry name" value="Spermadhesin, CUB domain"/>
    <property type="match status" value="5"/>
</dbReference>
<sequence>MYLFHIIFLLLFISRSTEAISSNRKTIFQCDQHFDESQPEGVIEFPSLPKQLAISHGVNNSKPEQQYNLQCVYTFVAGPRQRVRLEFDHFLLSGSSENCDIEYVDIYSEVESVDEDILQSALGGRYCGTVAPHVRISLRHVMKIVLHSRSTNHEDSHGFRAKYSFIPEDKFIAGEPVSGKKCSYIIDSSDRKIGTLYSPTYPGTYPHNMHCSYLMKGYRGERIRLFFTDFDIFFGGEHCPYDSITIFDGPTPSSPIIRKVCGLQQRMEIYSMTNSLLIHFNTTHPAKSDPRGFIMDYEFSSRFVNIDKLLNKQRGVTHIRGTECDVRVESNRETTHTISSPNVSSLFLYYGNLYLFQYPEVYPANTTCTYIIHGLQGEQNLEKVILTFDSIAVLSFDTSPATAPPSVDDIACPSAWVGIAIGEGNMKAVMSSTDDSIFDVTLCERIPSDSPLLGPYISEGPRMVMQFGSTDTRDDRITPIGFKATIEFKTDFGVTGESLGTSNECRFRFTSSTGFFNSPRYPANYPMDTNCTYYIVGQPGKEILLHFEQFALSGDDDSNCNDYLDVYDVFVKNGKEELRLKERYCSDTFPGPSVSAFGSHEMRVVFTSGSSGTANGFKALFEIRTARKEDVPRGEAHIRRGAYRCGSVINATADKPNGLIISPNYPVKYNKDVHCDWQINVKEGYQVLLKMEAIDVEGEMTSDSASCQKAVIRVEGAPRMEYCGTKREFFEAYLSPSNSVRISFLTAPDKVNGLKGFNLSWTEVKNLSGKDESVCKSDSLYLCTYSKLCIDAKLRCNGLDNCGYGVQDDTDEQHCDAKFMSTSSGWLHNRNNLLVILVAVLLCVSFKLITLGLELPSKKQSFFNLQNNLGSLKEKSADQTIVVAAIFCGAIFLFICILFLYLFKTKLDKKKKSKRKSDTKHRQRQPYRQQKPMHKPQFDSELSPPATSRFVHHDATGIMPPIPLHQIGTSSRDMYS</sequence>
<dbReference type="InParanoid" id="A8X7A6"/>
<dbReference type="SMART" id="SM00192">
    <property type="entry name" value="LDLa"/>
    <property type="match status" value="1"/>
</dbReference>
<keyword evidence="4" id="KW-1133">Transmembrane helix</keyword>
<dbReference type="InterPro" id="IPR035914">
    <property type="entry name" value="Sperma_CUB_dom_sf"/>
</dbReference>
<comment type="caution">
    <text evidence="2">Lacks conserved residue(s) required for the propagation of feature annotation.</text>
</comment>
<dbReference type="InterPro" id="IPR000859">
    <property type="entry name" value="CUB_dom"/>
</dbReference>
<evidence type="ECO:0000256" key="1">
    <source>
        <dbReference type="ARBA" id="ARBA00023157"/>
    </source>
</evidence>
<dbReference type="FunCoup" id="A8X7A6">
    <property type="interactions" value="338"/>
</dbReference>
<dbReference type="OMA" id="WMQPVVA"/>
<evidence type="ECO:0000313" key="7">
    <source>
        <dbReference type="EMBL" id="CAP28517.2"/>
    </source>
</evidence>
<protein>
    <submittedName>
        <fullName evidence="7">Protein CBR-EAT-18</fullName>
    </submittedName>
</protein>
<feature type="compositionally biased region" description="Basic residues" evidence="3">
    <location>
        <begin position="912"/>
        <end position="925"/>
    </location>
</feature>
<evidence type="ECO:0000313" key="9">
    <source>
        <dbReference type="WormBase" id="CBG08746a"/>
    </source>
</evidence>
<organism evidence="7 8">
    <name type="scientific">Caenorhabditis briggsae</name>
    <dbReference type="NCBI Taxonomy" id="6238"/>
    <lineage>
        <taxon>Eukaryota</taxon>
        <taxon>Metazoa</taxon>
        <taxon>Ecdysozoa</taxon>
        <taxon>Nematoda</taxon>
        <taxon>Chromadorea</taxon>
        <taxon>Rhabditida</taxon>
        <taxon>Rhabditina</taxon>
        <taxon>Rhabditomorpha</taxon>
        <taxon>Rhabditoidea</taxon>
        <taxon>Rhabditidae</taxon>
        <taxon>Peloderinae</taxon>
        <taxon>Caenorhabditis</taxon>
    </lineage>
</organism>
<dbReference type="STRING" id="6238.A8X7A6"/>
<dbReference type="CDD" id="cd00112">
    <property type="entry name" value="LDLa"/>
    <property type="match status" value="1"/>
</dbReference>
<dbReference type="Pfam" id="PF00431">
    <property type="entry name" value="CUB"/>
    <property type="match status" value="4"/>
</dbReference>
<evidence type="ECO:0000256" key="4">
    <source>
        <dbReference type="SAM" id="Phobius"/>
    </source>
</evidence>
<dbReference type="WormBase" id="CBG08746a">
    <property type="protein sequence ID" value="CBP47113"/>
    <property type="gene ID" value="WBGene00030484"/>
    <property type="gene designation" value="Cbr-lev-10"/>
</dbReference>
<feature type="domain" description="CUB" evidence="6">
    <location>
        <begin position="505"/>
        <end position="624"/>
    </location>
</feature>
<dbReference type="SMART" id="SM00042">
    <property type="entry name" value="CUB"/>
    <property type="match status" value="5"/>
</dbReference>
<dbReference type="PANTHER" id="PTHR47537:SF6">
    <property type="entry name" value="CUB DOMAIN-CONTAINING PROTEIN"/>
    <property type="match status" value="1"/>
</dbReference>
<dbReference type="InterPro" id="IPR053207">
    <property type="entry name" value="Non-NMDA_GluR_Accessory"/>
</dbReference>
<evidence type="ECO:0000259" key="6">
    <source>
        <dbReference type="PROSITE" id="PS01180"/>
    </source>
</evidence>
<dbReference type="PANTHER" id="PTHR47537">
    <property type="entry name" value="CUBILIN"/>
    <property type="match status" value="1"/>
</dbReference>
<dbReference type="InterPro" id="IPR002172">
    <property type="entry name" value="LDrepeatLR_classA_rpt"/>
</dbReference>
<dbReference type="HOGENOM" id="CLU_003797_1_0_1"/>
<evidence type="ECO:0000256" key="5">
    <source>
        <dbReference type="SAM" id="SignalP"/>
    </source>
</evidence>
<gene>
    <name evidence="9" type="primary">lev-10</name>
    <name evidence="7" type="synonym">Cbr-eat-18</name>
    <name evidence="9" type="synonym">eat-18</name>
    <name evidence="9" type="ORF">CBG08746</name>
    <name evidence="7" type="ORF">CBG_08746</name>
</gene>
<feature type="domain" description="CUB" evidence="6">
    <location>
        <begin position="182"/>
        <end position="300"/>
    </location>
</feature>
<dbReference type="AlphaFoldDB" id="A8X7A6"/>
<dbReference type="PROSITE" id="PS01180">
    <property type="entry name" value="CUB"/>
    <property type="match status" value="5"/>
</dbReference>
<feature type="domain" description="CUB" evidence="6">
    <location>
        <begin position="30"/>
        <end position="166"/>
    </location>
</feature>
<feature type="chain" id="PRO_5002731862" evidence="5">
    <location>
        <begin position="20"/>
        <end position="976"/>
    </location>
</feature>
<dbReference type="FunFam" id="2.60.120.290:FF:000005">
    <property type="entry name" value="Procollagen C-endopeptidase enhancer 1"/>
    <property type="match status" value="1"/>
</dbReference>
<evidence type="ECO:0000313" key="8">
    <source>
        <dbReference type="Proteomes" id="UP000008549"/>
    </source>
</evidence>
<dbReference type="EMBL" id="HE601079">
    <property type="protein sequence ID" value="CAP28517.2"/>
    <property type="molecule type" value="Genomic_DNA"/>
</dbReference>
<proteinExistence type="predicted"/>
<dbReference type="Proteomes" id="UP000008549">
    <property type="component" value="Unassembled WGS sequence"/>
</dbReference>
<accession>A8X7A6</accession>
<feature type="compositionally biased region" description="Polar residues" evidence="3">
    <location>
        <begin position="967"/>
        <end position="976"/>
    </location>
</feature>
<feature type="region of interest" description="Disordered" evidence="3">
    <location>
        <begin position="912"/>
        <end position="976"/>
    </location>
</feature>
<keyword evidence="5" id="KW-0732">Signal</keyword>
<keyword evidence="8" id="KW-1185">Reference proteome</keyword>
<dbReference type="CDD" id="cd00041">
    <property type="entry name" value="CUB"/>
    <property type="match status" value="5"/>
</dbReference>
<dbReference type="SUPFAM" id="SSF49854">
    <property type="entry name" value="Spermadhesin, CUB domain"/>
    <property type="match status" value="5"/>
</dbReference>
<dbReference type="GO" id="GO:0005886">
    <property type="term" value="C:plasma membrane"/>
    <property type="evidence" value="ECO:0000318"/>
    <property type="project" value="GO_Central"/>
</dbReference>
<feature type="transmembrane region" description="Helical" evidence="4">
    <location>
        <begin position="881"/>
        <end position="903"/>
    </location>
</feature>
<evidence type="ECO:0000256" key="2">
    <source>
        <dbReference type="PROSITE-ProRule" id="PRU00059"/>
    </source>
</evidence>
<keyword evidence="4" id="KW-0472">Membrane</keyword>
<name>A8X7A6_CAEBR</name>
<dbReference type="eggNOG" id="KOG4292">
    <property type="taxonomic scope" value="Eukaryota"/>
</dbReference>
<feature type="signal peptide" evidence="5">
    <location>
        <begin position="1"/>
        <end position="19"/>
    </location>
</feature>
<keyword evidence="4" id="KW-0812">Transmembrane</keyword>
<feature type="domain" description="CUB" evidence="6">
    <location>
        <begin position="645"/>
        <end position="764"/>
    </location>
</feature>
<feature type="domain" description="CUB" evidence="6">
    <location>
        <begin position="324"/>
        <end position="489"/>
    </location>
</feature>
<reference evidence="7 8" key="2">
    <citation type="journal article" date="2011" name="PLoS Genet.">
        <title>Caenorhabditis briggsae recombinant inbred line genotypes reveal inter-strain incompatibility and the evolution of recombination.</title>
        <authorList>
            <person name="Ross J.A."/>
            <person name="Koboldt D.C."/>
            <person name="Staisch J.E."/>
            <person name="Chamberlin H.M."/>
            <person name="Gupta B.P."/>
            <person name="Miller R.D."/>
            <person name="Baird S.E."/>
            <person name="Haag E.S."/>
        </authorList>
    </citation>
    <scope>NUCLEOTIDE SEQUENCE [LARGE SCALE GENOMIC DNA]</scope>
    <source>
        <strain evidence="7 8">AF16</strain>
    </source>
</reference>